<sequence length="84" mass="9219">MIDDVSEGARPLLYTVKQLDRTIGHIATLAPKATKIPIATLLHKSPISLIVPISLLTLKRSIRLLRPFGLIVLENPTLVLIDTT</sequence>
<accession>A0A8H4EUR3</accession>
<gene>
    <name evidence="1" type="ORF">F8M41_013777</name>
</gene>
<organism evidence="1 2">
    <name type="scientific">Gigaspora margarita</name>
    <dbReference type="NCBI Taxonomy" id="4874"/>
    <lineage>
        <taxon>Eukaryota</taxon>
        <taxon>Fungi</taxon>
        <taxon>Fungi incertae sedis</taxon>
        <taxon>Mucoromycota</taxon>
        <taxon>Glomeromycotina</taxon>
        <taxon>Glomeromycetes</taxon>
        <taxon>Diversisporales</taxon>
        <taxon>Gigasporaceae</taxon>
        <taxon>Gigaspora</taxon>
    </lineage>
</organism>
<dbReference type="AlphaFoldDB" id="A0A8H4EUR3"/>
<dbReference type="Proteomes" id="UP000439903">
    <property type="component" value="Unassembled WGS sequence"/>
</dbReference>
<proteinExistence type="predicted"/>
<evidence type="ECO:0000313" key="2">
    <source>
        <dbReference type="Proteomes" id="UP000439903"/>
    </source>
</evidence>
<protein>
    <submittedName>
        <fullName evidence="1">Uncharacterized protein</fullName>
    </submittedName>
</protein>
<dbReference type="EMBL" id="WTPW01000029">
    <property type="protein sequence ID" value="KAF0557262.1"/>
    <property type="molecule type" value="Genomic_DNA"/>
</dbReference>
<evidence type="ECO:0000313" key="1">
    <source>
        <dbReference type="EMBL" id="KAF0557262.1"/>
    </source>
</evidence>
<name>A0A8H4EUR3_GIGMA</name>
<keyword evidence="2" id="KW-1185">Reference proteome</keyword>
<comment type="caution">
    <text evidence="1">The sequence shown here is derived from an EMBL/GenBank/DDBJ whole genome shotgun (WGS) entry which is preliminary data.</text>
</comment>
<reference evidence="1 2" key="1">
    <citation type="journal article" date="2019" name="Environ. Microbiol.">
        <title>At the nexus of three kingdoms: the genome of the mycorrhizal fungus Gigaspora margarita provides insights into plant, endobacterial and fungal interactions.</title>
        <authorList>
            <person name="Venice F."/>
            <person name="Ghignone S."/>
            <person name="Salvioli di Fossalunga A."/>
            <person name="Amselem J."/>
            <person name="Novero M."/>
            <person name="Xianan X."/>
            <person name="Sedzielewska Toro K."/>
            <person name="Morin E."/>
            <person name="Lipzen A."/>
            <person name="Grigoriev I.V."/>
            <person name="Henrissat B."/>
            <person name="Martin F.M."/>
            <person name="Bonfante P."/>
        </authorList>
    </citation>
    <scope>NUCLEOTIDE SEQUENCE [LARGE SCALE GENOMIC DNA]</scope>
    <source>
        <strain evidence="1 2">BEG34</strain>
    </source>
</reference>